<proteinExistence type="predicted"/>
<keyword evidence="5" id="KW-0175">Coiled coil</keyword>
<dbReference type="InterPro" id="IPR050739">
    <property type="entry name" value="MFP"/>
</dbReference>
<sequence length="391" mass="44267">MDSRIFPAAIASLTVEVFDARISVRSKVIYLIILAILVLSGISMFFVHVDVAVQSRGTFQSALQRNPLMSAVGGRLESWNLAENKKVFKGEVLAVIRKEVLNLEMEGLKERLSLLEDFISDLEQLLIQDLPASSLQPIALRTHFFQASLLEYQTQIANQTAAVQKLERDYTRANTLLKSKTLAFADFDEVEVEYKQANAQLELIQKQKIHKWEQELNNFRNEKIKVSNQLKVYKEQMDQYNIVAGTNGTLINVLNLNKGDFIHPQQKLAEISPDTTLQAVIYISPADIAFIQKGQQVSFQVDAYNYNQWGIAKGTVLDVADDLTLLNEKEVGYLVTCILDRPFLTLSNGVEGHVKKGMTFNARFIVARRTLSQLLYDNVNDWINPMVNNKP</sequence>
<evidence type="ECO:0000313" key="8">
    <source>
        <dbReference type="EMBL" id="NHE58624.1"/>
    </source>
</evidence>
<keyword evidence="2 6" id="KW-0812">Transmembrane</keyword>
<evidence type="ECO:0000256" key="3">
    <source>
        <dbReference type="ARBA" id="ARBA00022989"/>
    </source>
</evidence>
<comment type="caution">
    <text evidence="8">The sequence shown here is derived from an EMBL/GenBank/DDBJ whole genome shotgun (WGS) entry which is preliminary data.</text>
</comment>
<dbReference type="PANTHER" id="PTHR30386:SF26">
    <property type="entry name" value="TRANSPORT PROTEIN COMB"/>
    <property type="match status" value="1"/>
</dbReference>
<dbReference type="Gene3D" id="2.40.30.170">
    <property type="match status" value="1"/>
</dbReference>
<dbReference type="Gene3D" id="1.10.287.470">
    <property type="entry name" value="Helix hairpin bin"/>
    <property type="match status" value="1"/>
</dbReference>
<feature type="transmembrane region" description="Helical" evidence="6">
    <location>
        <begin position="28"/>
        <end position="49"/>
    </location>
</feature>
<evidence type="ECO:0000313" key="9">
    <source>
        <dbReference type="Proteomes" id="UP000649799"/>
    </source>
</evidence>
<dbReference type="Proteomes" id="UP000649799">
    <property type="component" value="Unassembled WGS sequence"/>
</dbReference>
<name>A0ABX0HE58_9BACT</name>
<evidence type="ECO:0000256" key="6">
    <source>
        <dbReference type="SAM" id="Phobius"/>
    </source>
</evidence>
<evidence type="ECO:0000256" key="4">
    <source>
        <dbReference type="ARBA" id="ARBA00023136"/>
    </source>
</evidence>
<dbReference type="Pfam" id="PF26002">
    <property type="entry name" value="Beta-barrel_AprE"/>
    <property type="match status" value="1"/>
</dbReference>
<evidence type="ECO:0000256" key="1">
    <source>
        <dbReference type="ARBA" id="ARBA00004167"/>
    </source>
</evidence>
<keyword evidence="4 6" id="KW-0472">Membrane</keyword>
<reference evidence="8 9" key="1">
    <citation type="submission" date="2020-03" db="EMBL/GenBank/DDBJ databases">
        <title>Cyclobacterium plantarum sp. nov., a marine bacterium isolated from a coastal-marine wetland.</title>
        <authorList>
            <person name="Sanchez-Porro C."/>
            <person name="Ventosa A."/>
            <person name="Amoozegar M."/>
        </authorList>
    </citation>
    <scope>NUCLEOTIDE SEQUENCE [LARGE SCALE GENOMIC DNA]</scope>
    <source>
        <strain evidence="8 9">GBPx2</strain>
    </source>
</reference>
<comment type="subcellular location">
    <subcellularLocation>
        <location evidence="1">Membrane</location>
        <topology evidence="1">Single-pass membrane protein</topology>
    </subcellularLocation>
</comment>
<protein>
    <submittedName>
        <fullName evidence="8">HlyD family efflux transporter periplasmic adaptor subunit</fullName>
    </submittedName>
</protein>
<evidence type="ECO:0000256" key="2">
    <source>
        <dbReference type="ARBA" id="ARBA00022692"/>
    </source>
</evidence>
<evidence type="ECO:0000256" key="5">
    <source>
        <dbReference type="SAM" id="Coils"/>
    </source>
</evidence>
<feature type="domain" description="AprE-like beta-barrel" evidence="7">
    <location>
        <begin position="281"/>
        <end position="363"/>
    </location>
</feature>
<keyword evidence="3 6" id="KW-1133">Transmembrane helix</keyword>
<gene>
    <name evidence="8" type="ORF">G9Q97_17580</name>
</gene>
<feature type="coiled-coil region" evidence="5">
    <location>
        <begin position="149"/>
        <end position="236"/>
    </location>
</feature>
<organism evidence="8 9">
    <name type="scientific">Cyclobacterium plantarum</name>
    <dbReference type="NCBI Taxonomy" id="2716263"/>
    <lineage>
        <taxon>Bacteria</taxon>
        <taxon>Pseudomonadati</taxon>
        <taxon>Bacteroidota</taxon>
        <taxon>Cytophagia</taxon>
        <taxon>Cytophagales</taxon>
        <taxon>Cyclobacteriaceae</taxon>
        <taxon>Cyclobacterium</taxon>
    </lineage>
</organism>
<evidence type="ECO:0000259" key="7">
    <source>
        <dbReference type="Pfam" id="PF26002"/>
    </source>
</evidence>
<dbReference type="EMBL" id="JAANYN010000008">
    <property type="protein sequence ID" value="NHE58624.1"/>
    <property type="molecule type" value="Genomic_DNA"/>
</dbReference>
<dbReference type="PRINTS" id="PR01490">
    <property type="entry name" value="RTXTOXIND"/>
</dbReference>
<dbReference type="PANTHER" id="PTHR30386">
    <property type="entry name" value="MEMBRANE FUSION SUBUNIT OF EMRAB-TOLC MULTIDRUG EFFLUX PUMP"/>
    <property type="match status" value="1"/>
</dbReference>
<dbReference type="InterPro" id="IPR058982">
    <property type="entry name" value="Beta-barrel_AprE"/>
</dbReference>
<keyword evidence="9" id="KW-1185">Reference proteome</keyword>
<accession>A0ABX0HE58</accession>
<dbReference type="RefSeq" id="WP_166149193.1">
    <property type="nucleotide sequence ID" value="NZ_JAANYN010000008.1"/>
</dbReference>